<dbReference type="OrthoDB" id="3944243at2759"/>
<evidence type="ECO:0000313" key="3">
    <source>
        <dbReference type="Proteomes" id="UP000054032"/>
    </source>
</evidence>
<dbReference type="EMBL" id="KI963982">
    <property type="protein sequence ID" value="EUC45528.1"/>
    <property type="molecule type" value="Genomic_DNA"/>
</dbReference>
<dbReference type="Pfam" id="PF22939">
    <property type="entry name" value="WHD_GPIID"/>
    <property type="match status" value="1"/>
</dbReference>
<dbReference type="Proteomes" id="UP000054032">
    <property type="component" value="Unassembled WGS sequence"/>
</dbReference>
<dbReference type="RefSeq" id="XP_007687934.1">
    <property type="nucleotide sequence ID" value="XM_007689744.1"/>
</dbReference>
<name>W6Z6U0_COCMI</name>
<sequence length="140" mass="15949">MLQWLVAAARPLKLYEITAAVAVPSYETYLETERWVPHSEWLSDVRLEGPLHTPEWLRKLCGPLVRLTSSKEEISLAHFSLKEYLTSGKLGNSSNAQVQKYNVALADAHAHIATVSLTYLCSQELSKPFRNRQELDELRQ</sequence>
<dbReference type="PANTHER" id="PTHR10039:SF14">
    <property type="entry name" value="NACHT DOMAIN-CONTAINING PROTEIN"/>
    <property type="match status" value="1"/>
</dbReference>
<dbReference type="PANTHER" id="PTHR10039">
    <property type="entry name" value="AMELOGENIN"/>
    <property type="match status" value="1"/>
</dbReference>
<dbReference type="AlphaFoldDB" id="W6Z6U0"/>
<accession>W6Z6U0</accession>
<dbReference type="GeneID" id="19128605"/>
<dbReference type="InterPro" id="IPR054471">
    <property type="entry name" value="GPIID_WHD"/>
</dbReference>
<protein>
    <recommendedName>
        <fullName evidence="1">GPI inositol-deacylase winged helix domain-containing protein</fullName>
    </recommendedName>
</protein>
<proteinExistence type="predicted"/>
<dbReference type="KEGG" id="bor:COCMIDRAFT_95193"/>
<keyword evidence="3" id="KW-1185">Reference proteome</keyword>
<feature type="domain" description="GPI inositol-deacylase winged helix" evidence="1">
    <location>
        <begin position="2"/>
        <end position="90"/>
    </location>
</feature>
<reference evidence="2 3" key="1">
    <citation type="journal article" date="2013" name="PLoS Genet.">
        <title>Comparative genome structure, secondary metabolite, and effector coding capacity across Cochliobolus pathogens.</title>
        <authorList>
            <person name="Condon B.J."/>
            <person name="Leng Y."/>
            <person name="Wu D."/>
            <person name="Bushley K.E."/>
            <person name="Ohm R.A."/>
            <person name="Otillar R."/>
            <person name="Martin J."/>
            <person name="Schackwitz W."/>
            <person name="Grimwood J."/>
            <person name="MohdZainudin N."/>
            <person name="Xue C."/>
            <person name="Wang R."/>
            <person name="Manning V.A."/>
            <person name="Dhillon B."/>
            <person name="Tu Z.J."/>
            <person name="Steffenson B.J."/>
            <person name="Salamov A."/>
            <person name="Sun H."/>
            <person name="Lowry S."/>
            <person name="LaButti K."/>
            <person name="Han J."/>
            <person name="Copeland A."/>
            <person name="Lindquist E."/>
            <person name="Barry K."/>
            <person name="Schmutz J."/>
            <person name="Baker S.E."/>
            <person name="Ciuffetti L.M."/>
            <person name="Grigoriev I.V."/>
            <person name="Zhong S."/>
            <person name="Turgeon B.G."/>
        </authorList>
    </citation>
    <scope>NUCLEOTIDE SEQUENCE [LARGE SCALE GENOMIC DNA]</scope>
    <source>
        <strain evidence="2 3">ATCC 44560</strain>
    </source>
</reference>
<dbReference type="HOGENOM" id="CLU_1839843_0_0_1"/>
<evidence type="ECO:0000259" key="1">
    <source>
        <dbReference type="Pfam" id="PF22939"/>
    </source>
</evidence>
<evidence type="ECO:0000313" key="2">
    <source>
        <dbReference type="EMBL" id="EUC45528.1"/>
    </source>
</evidence>
<feature type="non-terminal residue" evidence="2">
    <location>
        <position position="140"/>
    </location>
</feature>
<organism evidence="2 3">
    <name type="scientific">Bipolaris oryzae ATCC 44560</name>
    <dbReference type="NCBI Taxonomy" id="930090"/>
    <lineage>
        <taxon>Eukaryota</taxon>
        <taxon>Fungi</taxon>
        <taxon>Dikarya</taxon>
        <taxon>Ascomycota</taxon>
        <taxon>Pezizomycotina</taxon>
        <taxon>Dothideomycetes</taxon>
        <taxon>Pleosporomycetidae</taxon>
        <taxon>Pleosporales</taxon>
        <taxon>Pleosporineae</taxon>
        <taxon>Pleosporaceae</taxon>
        <taxon>Bipolaris</taxon>
    </lineage>
</organism>
<gene>
    <name evidence="2" type="ORF">COCMIDRAFT_95193</name>
</gene>